<feature type="transmembrane region" description="Helical" evidence="1">
    <location>
        <begin position="13"/>
        <end position="37"/>
    </location>
</feature>
<dbReference type="Proteomes" id="UP000015105">
    <property type="component" value="Chromosome 5D"/>
</dbReference>
<dbReference type="AlphaFoldDB" id="A0A453L4Y5"/>
<dbReference type="EnsemblPlants" id="AET5Gv20631900.7">
    <property type="protein sequence ID" value="AET5Gv20631900.7"/>
    <property type="gene ID" value="AET5Gv20631900"/>
</dbReference>
<evidence type="ECO:0000313" key="2">
    <source>
        <dbReference type="EnsemblPlants" id="AET5Gv20631900.7"/>
    </source>
</evidence>
<organism evidence="2 3">
    <name type="scientific">Aegilops tauschii subsp. strangulata</name>
    <name type="common">Goatgrass</name>
    <dbReference type="NCBI Taxonomy" id="200361"/>
    <lineage>
        <taxon>Eukaryota</taxon>
        <taxon>Viridiplantae</taxon>
        <taxon>Streptophyta</taxon>
        <taxon>Embryophyta</taxon>
        <taxon>Tracheophyta</taxon>
        <taxon>Spermatophyta</taxon>
        <taxon>Magnoliopsida</taxon>
        <taxon>Liliopsida</taxon>
        <taxon>Poales</taxon>
        <taxon>Poaceae</taxon>
        <taxon>BOP clade</taxon>
        <taxon>Pooideae</taxon>
        <taxon>Triticodae</taxon>
        <taxon>Triticeae</taxon>
        <taxon>Triticinae</taxon>
        <taxon>Aegilops</taxon>
    </lineage>
</organism>
<reference evidence="2" key="3">
    <citation type="journal article" date="2017" name="Nature">
        <title>Genome sequence of the progenitor of the wheat D genome Aegilops tauschii.</title>
        <authorList>
            <person name="Luo M.C."/>
            <person name="Gu Y.Q."/>
            <person name="Puiu D."/>
            <person name="Wang H."/>
            <person name="Twardziok S.O."/>
            <person name="Deal K.R."/>
            <person name="Huo N."/>
            <person name="Zhu T."/>
            <person name="Wang L."/>
            <person name="Wang Y."/>
            <person name="McGuire P.E."/>
            <person name="Liu S."/>
            <person name="Long H."/>
            <person name="Ramasamy R.K."/>
            <person name="Rodriguez J.C."/>
            <person name="Van S.L."/>
            <person name="Yuan L."/>
            <person name="Wang Z."/>
            <person name="Xia Z."/>
            <person name="Xiao L."/>
            <person name="Anderson O.D."/>
            <person name="Ouyang S."/>
            <person name="Liang Y."/>
            <person name="Zimin A.V."/>
            <person name="Pertea G."/>
            <person name="Qi P."/>
            <person name="Bennetzen J.L."/>
            <person name="Dai X."/>
            <person name="Dawson M.W."/>
            <person name="Muller H.G."/>
            <person name="Kugler K."/>
            <person name="Rivarola-Duarte L."/>
            <person name="Spannagl M."/>
            <person name="Mayer K.F.X."/>
            <person name="Lu F.H."/>
            <person name="Bevan M.W."/>
            <person name="Leroy P."/>
            <person name="Li P."/>
            <person name="You F.M."/>
            <person name="Sun Q."/>
            <person name="Liu Z."/>
            <person name="Lyons E."/>
            <person name="Wicker T."/>
            <person name="Salzberg S.L."/>
            <person name="Devos K.M."/>
            <person name="Dvorak J."/>
        </authorList>
    </citation>
    <scope>NUCLEOTIDE SEQUENCE [LARGE SCALE GENOMIC DNA]</scope>
    <source>
        <strain evidence="2">cv. AL8/78</strain>
    </source>
</reference>
<proteinExistence type="predicted"/>
<evidence type="ECO:0000256" key="1">
    <source>
        <dbReference type="SAM" id="Phobius"/>
    </source>
</evidence>
<evidence type="ECO:0000313" key="3">
    <source>
        <dbReference type="Proteomes" id="UP000015105"/>
    </source>
</evidence>
<reference evidence="3" key="2">
    <citation type="journal article" date="2017" name="Nat. Plants">
        <title>The Aegilops tauschii genome reveals multiple impacts of transposons.</title>
        <authorList>
            <person name="Zhao G."/>
            <person name="Zou C."/>
            <person name="Li K."/>
            <person name="Wang K."/>
            <person name="Li T."/>
            <person name="Gao L."/>
            <person name="Zhang X."/>
            <person name="Wang H."/>
            <person name="Yang Z."/>
            <person name="Liu X."/>
            <person name="Jiang W."/>
            <person name="Mao L."/>
            <person name="Kong X."/>
            <person name="Jiao Y."/>
            <person name="Jia J."/>
        </authorList>
    </citation>
    <scope>NUCLEOTIDE SEQUENCE [LARGE SCALE GENOMIC DNA]</scope>
    <source>
        <strain evidence="3">cv. AL8/78</strain>
    </source>
</reference>
<protein>
    <submittedName>
        <fullName evidence="2">Uncharacterized protein</fullName>
    </submittedName>
</protein>
<keyword evidence="3" id="KW-1185">Reference proteome</keyword>
<keyword evidence="1" id="KW-0812">Transmembrane</keyword>
<dbReference type="Gramene" id="AET5Gv20631900.7">
    <property type="protein sequence ID" value="AET5Gv20631900.7"/>
    <property type="gene ID" value="AET5Gv20631900"/>
</dbReference>
<reference evidence="2" key="4">
    <citation type="submission" date="2019-03" db="UniProtKB">
        <authorList>
            <consortium name="EnsemblPlants"/>
        </authorList>
    </citation>
    <scope>IDENTIFICATION</scope>
</reference>
<keyword evidence="1" id="KW-0472">Membrane</keyword>
<reference evidence="3" key="1">
    <citation type="journal article" date="2014" name="Science">
        <title>Ancient hybridizations among the ancestral genomes of bread wheat.</title>
        <authorList>
            <consortium name="International Wheat Genome Sequencing Consortium,"/>
            <person name="Marcussen T."/>
            <person name="Sandve S.R."/>
            <person name="Heier L."/>
            <person name="Spannagl M."/>
            <person name="Pfeifer M."/>
            <person name="Jakobsen K.S."/>
            <person name="Wulff B.B."/>
            <person name="Steuernagel B."/>
            <person name="Mayer K.F."/>
            <person name="Olsen O.A."/>
        </authorList>
    </citation>
    <scope>NUCLEOTIDE SEQUENCE [LARGE SCALE GENOMIC DNA]</scope>
    <source>
        <strain evidence="3">cv. AL8/78</strain>
    </source>
</reference>
<accession>A0A453L4Y5</accession>
<keyword evidence="1" id="KW-1133">Transmembrane helix</keyword>
<reference evidence="2" key="5">
    <citation type="journal article" date="2021" name="G3 (Bethesda)">
        <title>Aegilops tauschii genome assembly Aet v5.0 features greater sequence contiguity and improved annotation.</title>
        <authorList>
            <person name="Wang L."/>
            <person name="Zhu T."/>
            <person name="Rodriguez J.C."/>
            <person name="Deal K.R."/>
            <person name="Dubcovsky J."/>
            <person name="McGuire P.E."/>
            <person name="Lux T."/>
            <person name="Spannagl M."/>
            <person name="Mayer K.F.X."/>
            <person name="Baldrich P."/>
            <person name="Meyers B.C."/>
            <person name="Huo N."/>
            <person name="Gu Y.Q."/>
            <person name="Zhou H."/>
            <person name="Devos K.M."/>
            <person name="Bennetzen J.L."/>
            <person name="Unver T."/>
            <person name="Budak H."/>
            <person name="Gulick P.J."/>
            <person name="Galiba G."/>
            <person name="Kalapos B."/>
            <person name="Nelson D.R."/>
            <person name="Li P."/>
            <person name="You F.M."/>
            <person name="Luo M.C."/>
            <person name="Dvorak J."/>
        </authorList>
    </citation>
    <scope>NUCLEOTIDE SEQUENCE [LARGE SCALE GENOMIC DNA]</scope>
    <source>
        <strain evidence="2">cv. AL8/78</strain>
    </source>
</reference>
<name>A0A453L4Y5_AEGTS</name>
<sequence>MILVVFEFRQTSFLYPCLRCTVFALYQFLAITAHWWVMNLVASLFKWGWCGSGIPMVDLCPRVWSSGGGGTGVDADYDLCRRQLKDGGSCAGFVVGG</sequence>